<protein>
    <submittedName>
        <fullName evidence="1">Uncharacterized protein</fullName>
    </submittedName>
</protein>
<sequence length="573" mass="62767">MELQSVCRGISAPRVTGGTLLGRKAVRLDLRRIWVGKAKQDWGAVVLCQNDGSRRNLWVCAAGGSQGDDASVRHVRRPVDGVEPFRGKSGSVSFYGLTHQLVEEGKLESAPFEKNKGSLLWVLAPVALISSLIVPQFLLGNAIEAFLNNETFVEIVTSLAFDATFYVGLATFLFVTDRVQRPYLQFSPKRWSLITGLRGYLSSAFFTMGFKVLIPLFMIYISWPELGLPSVVAVAPFLTGCLAQLAFDKSLEKSGSSCWPLVPIIFEVYRLYQLTKAAHYIERLMYAMKDLPTTPQLLDRSGALVATIASFQILVALPMMKSFLLQNWKAVYLSTVHGQRFQRRRGCESEVGDFNPMECVVQGIIETQHVEALEILLLGLCGVPKEPLRIHELVLKSGPNLGAVQSDVRIICDLEPPEPCWTVRHIGGSLRGASADQISVLVRNMVESKASKNVLRFFYALGYKLDHELLRVGFAFHFQRGAQITVTVSSINKMLKLHATNEAVPVTPGMQLVEVTAPASSENYSEVVAAISSFCEHLAPLLHLSKPNIPTGVVSTAAAAAASLMCDGGGTNL</sequence>
<gene>
    <name evidence="1" type="ORF">MLD38_000734</name>
</gene>
<dbReference type="EMBL" id="CM042880">
    <property type="protein sequence ID" value="KAI4388404.1"/>
    <property type="molecule type" value="Genomic_DNA"/>
</dbReference>
<keyword evidence="2" id="KW-1185">Reference proteome</keyword>
<name>A0ACB9SBF6_9MYRT</name>
<dbReference type="Proteomes" id="UP001057402">
    <property type="component" value="Chromosome 1"/>
</dbReference>
<evidence type="ECO:0000313" key="2">
    <source>
        <dbReference type="Proteomes" id="UP001057402"/>
    </source>
</evidence>
<proteinExistence type="predicted"/>
<reference evidence="2" key="1">
    <citation type="journal article" date="2023" name="Front. Plant Sci.">
        <title>Chromosomal-level genome assembly of Melastoma candidum provides insights into trichome evolution.</title>
        <authorList>
            <person name="Zhong Y."/>
            <person name="Wu W."/>
            <person name="Sun C."/>
            <person name="Zou P."/>
            <person name="Liu Y."/>
            <person name="Dai S."/>
            <person name="Zhou R."/>
        </authorList>
    </citation>
    <scope>NUCLEOTIDE SEQUENCE [LARGE SCALE GENOMIC DNA]</scope>
</reference>
<accession>A0ACB9SBF6</accession>
<organism evidence="1 2">
    <name type="scientific">Melastoma candidum</name>
    <dbReference type="NCBI Taxonomy" id="119954"/>
    <lineage>
        <taxon>Eukaryota</taxon>
        <taxon>Viridiplantae</taxon>
        <taxon>Streptophyta</taxon>
        <taxon>Embryophyta</taxon>
        <taxon>Tracheophyta</taxon>
        <taxon>Spermatophyta</taxon>
        <taxon>Magnoliopsida</taxon>
        <taxon>eudicotyledons</taxon>
        <taxon>Gunneridae</taxon>
        <taxon>Pentapetalae</taxon>
        <taxon>rosids</taxon>
        <taxon>malvids</taxon>
        <taxon>Myrtales</taxon>
        <taxon>Melastomataceae</taxon>
        <taxon>Melastomatoideae</taxon>
        <taxon>Melastomateae</taxon>
        <taxon>Melastoma</taxon>
    </lineage>
</organism>
<comment type="caution">
    <text evidence="1">The sequence shown here is derived from an EMBL/GenBank/DDBJ whole genome shotgun (WGS) entry which is preliminary data.</text>
</comment>
<evidence type="ECO:0000313" key="1">
    <source>
        <dbReference type="EMBL" id="KAI4388404.1"/>
    </source>
</evidence>